<protein>
    <submittedName>
        <fullName evidence="2">Uncharacterized protein</fullName>
    </submittedName>
</protein>
<feature type="compositionally biased region" description="Basic and acidic residues" evidence="1">
    <location>
        <begin position="164"/>
        <end position="173"/>
    </location>
</feature>
<dbReference type="EMBL" id="BIXZ01000018">
    <property type="protein sequence ID" value="GCF16153.1"/>
    <property type="molecule type" value="Genomic_DNA"/>
</dbReference>
<sequence>MTVEFKIWKMEELVEPGFASAAVDAIELLDSQIDTNLTAEVMSPDIPTSYRSDFGKFIEDDMVPHVVENEGCPADNECHIGIVNTIKLGAGYTLGPVKQKGNPFQTHPDCNSSEAGAAGVNTYAALGGTPTYPGGDDNFEVTVIHNAIHALTADDIDTPSDDCSQDHSQDHSLGEINSSSHVSPAQIWYTTAVLSGNLPPCDNCSGNPEKPAGGSTTEISSCTKDAIAYSSDKLGY</sequence>
<accession>A0A4C2EU40</accession>
<feature type="region of interest" description="Disordered" evidence="1">
    <location>
        <begin position="155"/>
        <end position="179"/>
    </location>
</feature>
<keyword evidence="3" id="KW-1185">Reference proteome</keyword>
<gene>
    <name evidence="2" type="ORF">Harman_40880</name>
</gene>
<comment type="caution">
    <text evidence="2">The sequence shown here is derived from an EMBL/GenBank/DDBJ whole genome shotgun (WGS) entry which is preliminary data.</text>
</comment>
<dbReference type="RefSeq" id="WP_137685535.1">
    <property type="nucleotide sequence ID" value="NZ_BIXZ01000018.1"/>
</dbReference>
<proteinExistence type="predicted"/>
<evidence type="ECO:0000313" key="3">
    <source>
        <dbReference type="Proteomes" id="UP000304382"/>
    </source>
</evidence>
<reference evidence="2 3" key="1">
    <citation type="submission" date="2019-02" db="EMBL/GenBank/DDBJ databases">
        <title>Haloarcula mannanilyticum sp. nov., a mannan degrading haloarchaeon isolated from commercial salt.</title>
        <authorList>
            <person name="Enomoto S."/>
            <person name="Shimane Y."/>
            <person name="Kamekura M."/>
            <person name="Ito T."/>
            <person name="Moriya O."/>
            <person name="Ihara K."/>
            <person name="Takahashi-Ando N."/>
            <person name="Fukushima Y."/>
            <person name="Yoshida Y."/>
            <person name="Usama R."/>
            <person name="Takai K."/>
            <person name="Minegishi H."/>
        </authorList>
    </citation>
    <scope>NUCLEOTIDE SEQUENCE [LARGE SCALE GENOMIC DNA]</scope>
    <source>
        <strain evidence="2 3">MD130-1</strain>
    </source>
</reference>
<dbReference type="Proteomes" id="UP000304382">
    <property type="component" value="Unassembled WGS sequence"/>
</dbReference>
<evidence type="ECO:0000256" key="1">
    <source>
        <dbReference type="SAM" id="MobiDB-lite"/>
    </source>
</evidence>
<organism evidence="2 3">
    <name type="scientific">Haloarcula mannanilytica</name>
    <dbReference type="NCBI Taxonomy" id="2509225"/>
    <lineage>
        <taxon>Archaea</taxon>
        <taxon>Methanobacteriati</taxon>
        <taxon>Methanobacteriota</taxon>
        <taxon>Stenosarchaea group</taxon>
        <taxon>Halobacteria</taxon>
        <taxon>Halobacteriales</taxon>
        <taxon>Haloarculaceae</taxon>
        <taxon>Haloarcula</taxon>
    </lineage>
</organism>
<name>A0A4C2EU40_9EURY</name>
<evidence type="ECO:0000313" key="2">
    <source>
        <dbReference type="EMBL" id="GCF16153.1"/>
    </source>
</evidence>
<dbReference type="AlphaFoldDB" id="A0A4C2EU40"/>